<keyword evidence="3" id="KW-1185">Reference proteome</keyword>
<organism evidence="1 3">
    <name type="scientific">Choiromyces venosus 120613-1</name>
    <dbReference type="NCBI Taxonomy" id="1336337"/>
    <lineage>
        <taxon>Eukaryota</taxon>
        <taxon>Fungi</taxon>
        <taxon>Dikarya</taxon>
        <taxon>Ascomycota</taxon>
        <taxon>Pezizomycotina</taxon>
        <taxon>Pezizomycetes</taxon>
        <taxon>Pezizales</taxon>
        <taxon>Tuberaceae</taxon>
        <taxon>Choiromyces</taxon>
    </lineage>
</organism>
<dbReference type="EMBL" id="ML121030">
    <property type="protein sequence ID" value="RPA88425.1"/>
    <property type="molecule type" value="Genomic_DNA"/>
</dbReference>
<proteinExistence type="predicted"/>
<evidence type="ECO:0000313" key="3">
    <source>
        <dbReference type="Proteomes" id="UP000276215"/>
    </source>
</evidence>
<evidence type="ECO:0000313" key="1">
    <source>
        <dbReference type="EMBL" id="RPA88415.1"/>
    </source>
</evidence>
<reference evidence="1 3" key="1">
    <citation type="journal article" date="2018" name="Nat. Ecol. Evol.">
        <title>Pezizomycetes genomes reveal the molecular basis of ectomycorrhizal truffle lifestyle.</title>
        <authorList>
            <person name="Murat C."/>
            <person name="Payen T."/>
            <person name="Noel B."/>
            <person name="Kuo A."/>
            <person name="Morin E."/>
            <person name="Chen J."/>
            <person name="Kohler A."/>
            <person name="Krizsan K."/>
            <person name="Balestrini R."/>
            <person name="Da Silva C."/>
            <person name="Montanini B."/>
            <person name="Hainaut M."/>
            <person name="Levati E."/>
            <person name="Barry K.W."/>
            <person name="Belfiori B."/>
            <person name="Cichocki N."/>
            <person name="Clum A."/>
            <person name="Dockter R.B."/>
            <person name="Fauchery L."/>
            <person name="Guy J."/>
            <person name="Iotti M."/>
            <person name="Le Tacon F."/>
            <person name="Lindquist E.A."/>
            <person name="Lipzen A."/>
            <person name="Malagnac F."/>
            <person name="Mello A."/>
            <person name="Molinier V."/>
            <person name="Miyauchi S."/>
            <person name="Poulain J."/>
            <person name="Riccioni C."/>
            <person name="Rubini A."/>
            <person name="Sitrit Y."/>
            <person name="Splivallo R."/>
            <person name="Traeger S."/>
            <person name="Wang M."/>
            <person name="Zifcakova L."/>
            <person name="Wipf D."/>
            <person name="Zambonelli A."/>
            <person name="Paolocci F."/>
            <person name="Nowrousian M."/>
            <person name="Ottonello S."/>
            <person name="Baldrian P."/>
            <person name="Spatafora J.W."/>
            <person name="Henrissat B."/>
            <person name="Nagy L.G."/>
            <person name="Aury J.M."/>
            <person name="Wincker P."/>
            <person name="Grigoriev I.V."/>
            <person name="Bonfante P."/>
            <person name="Martin F.M."/>
        </authorList>
    </citation>
    <scope>NUCLEOTIDE SEQUENCE [LARGE SCALE GENOMIC DNA]</scope>
    <source>
        <strain evidence="1 3">120613-1</strain>
    </source>
</reference>
<dbReference type="AlphaFoldDB" id="A0A3N4IRR3"/>
<protein>
    <submittedName>
        <fullName evidence="1">Uncharacterized protein</fullName>
    </submittedName>
</protein>
<accession>A0A3N4IRR3</accession>
<evidence type="ECO:0000313" key="2">
    <source>
        <dbReference type="EMBL" id="RPA88425.1"/>
    </source>
</evidence>
<dbReference type="Proteomes" id="UP000276215">
    <property type="component" value="Unassembled WGS sequence"/>
</dbReference>
<sequence length="63" mass="6804">MLFPDIISYSTLQSTRLHGPSCKYDYSTTTQPTIQTKQPPAKAAKAAKAKSERGIVVSDGGNF</sequence>
<dbReference type="EMBL" id="ML121057">
    <property type="protein sequence ID" value="RPA88415.1"/>
    <property type="molecule type" value="Genomic_DNA"/>
</dbReference>
<gene>
    <name evidence="2" type="ORF">L873DRAFT_1824530</name>
    <name evidence="1" type="ORF">L873DRAFT_1824545</name>
</gene>
<name>A0A3N4IRR3_9PEZI</name>